<name>A0A1G2EXR5_9BACT</name>
<dbReference type="NCBIfam" id="TIGR00010">
    <property type="entry name" value="YchF/TatD family DNA exonuclease"/>
    <property type="match status" value="1"/>
</dbReference>
<feature type="binding site" evidence="3">
    <location>
        <position position="8"/>
    </location>
    <ligand>
        <name>a divalent metal cation</name>
        <dbReference type="ChEBI" id="CHEBI:60240"/>
        <label>1</label>
    </ligand>
</feature>
<dbReference type="InterPro" id="IPR015991">
    <property type="entry name" value="TatD/YcfH-like"/>
</dbReference>
<dbReference type="Gene3D" id="3.20.20.140">
    <property type="entry name" value="Metal-dependent hydrolases"/>
    <property type="match status" value="1"/>
</dbReference>
<keyword evidence="1 3" id="KW-0479">Metal-binding</keyword>
<dbReference type="EMBL" id="MHMR01000026">
    <property type="protein sequence ID" value="OGZ30180.1"/>
    <property type="molecule type" value="Genomic_DNA"/>
</dbReference>
<reference evidence="4 5" key="1">
    <citation type="journal article" date="2016" name="Nat. Commun.">
        <title>Thousands of microbial genomes shed light on interconnected biogeochemical processes in an aquifer system.</title>
        <authorList>
            <person name="Anantharaman K."/>
            <person name="Brown C.T."/>
            <person name="Hug L.A."/>
            <person name="Sharon I."/>
            <person name="Castelle C.J."/>
            <person name="Probst A.J."/>
            <person name="Thomas B.C."/>
            <person name="Singh A."/>
            <person name="Wilkins M.J."/>
            <person name="Karaoz U."/>
            <person name="Brodie E.L."/>
            <person name="Williams K.H."/>
            <person name="Hubbard S.S."/>
            <person name="Banfield J.F."/>
        </authorList>
    </citation>
    <scope>NUCLEOTIDE SEQUENCE [LARGE SCALE GENOMIC DNA]</scope>
</reference>
<evidence type="ECO:0000256" key="3">
    <source>
        <dbReference type="PIRSR" id="PIRSR005902-1"/>
    </source>
</evidence>
<proteinExistence type="predicted"/>
<dbReference type="CDD" id="cd01310">
    <property type="entry name" value="TatD_DNAse"/>
    <property type="match status" value="1"/>
</dbReference>
<evidence type="ECO:0008006" key="6">
    <source>
        <dbReference type="Google" id="ProtNLM"/>
    </source>
</evidence>
<dbReference type="InterPro" id="IPR001130">
    <property type="entry name" value="TatD-like"/>
</dbReference>
<evidence type="ECO:0000256" key="2">
    <source>
        <dbReference type="ARBA" id="ARBA00022801"/>
    </source>
</evidence>
<evidence type="ECO:0000313" key="5">
    <source>
        <dbReference type="Proteomes" id="UP000178428"/>
    </source>
</evidence>
<protein>
    <recommendedName>
        <fullName evidence="6">Hydrolase TatD</fullName>
    </recommendedName>
</protein>
<dbReference type="PROSITE" id="PS01091">
    <property type="entry name" value="TATD_3"/>
    <property type="match status" value="1"/>
</dbReference>
<dbReference type="InterPro" id="IPR032466">
    <property type="entry name" value="Metal_Hydrolase"/>
</dbReference>
<dbReference type="PANTHER" id="PTHR46124:SF2">
    <property type="entry name" value="D-AMINOACYL-TRNA DEACYLASE"/>
    <property type="match status" value="1"/>
</dbReference>
<dbReference type="STRING" id="1801725.A3J00_00740"/>
<dbReference type="SUPFAM" id="SSF51556">
    <property type="entry name" value="Metallo-dependent hydrolases"/>
    <property type="match status" value="1"/>
</dbReference>
<comment type="caution">
    <text evidence="4">The sequence shown here is derived from an EMBL/GenBank/DDBJ whole genome shotgun (WGS) entry which is preliminary data.</text>
</comment>
<dbReference type="PANTHER" id="PTHR46124">
    <property type="entry name" value="D-AMINOACYL-TRNA DEACYLASE"/>
    <property type="match status" value="1"/>
</dbReference>
<dbReference type="AlphaFoldDB" id="A0A1G2EXR5"/>
<feature type="binding site" evidence="3">
    <location>
        <position position="6"/>
    </location>
    <ligand>
        <name>a divalent metal cation</name>
        <dbReference type="ChEBI" id="CHEBI:60240"/>
        <label>1</label>
    </ligand>
</feature>
<dbReference type="Pfam" id="PF01026">
    <property type="entry name" value="TatD_DNase"/>
    <property type="match status" value="1"/>
</dbReference>
<organism evidence="4 5">
    <name type="scientific">Candidatus Niyogibacteria bacterium RIFCSPLOWO2_02_FULL_45_13</name>
    <dbReference type="NCBI Taxonomy" id="1801725"/>
    <lineage>
        <taxon>Bacteria</taxon>
        <taxon>Candidatus Niyogiibacteriota</taxon>
    </lineage>
</organism>
<gene>
    <name evidence="4" type="ORF">A3J00_00740</name>
</gene>
<evidence type="ECO:0000313" key="4">
    <source>
        <dbReference type="EMBL" id="OGZ30180.1"/>
    </source>
</evidence>
<feature type="binding site" evidence="3">
    <location>
        <position position="181"/>
    </location>
    <ligand>
        <name>a divalent metal cation</name>
        <dbReference type="ChEBI" id="CHEBI:60240"/>
        <label>2</label>
    </ligand>
</feature>
<dbReference type="GO" id="GO:0046872">
    <property type="term" value="F:metal ion binding"/>
    <property type="evidence" value="ECO:0007669"/>
    <property type="project" value="UniProtKB-KW"/>
</dbReference>
<dbReference type="InterPro" id="IPR018228">
    <property type="entry name" value="DNase_TatD-rel_CS"/>
</dbReference>
<feature type="binding site" evidence="3">
    <location>
        <position position="229"/>
    </location>
    <ligand>
        <name>a divalent metal cation</name>
        <dbReference type="ChEBI" id="CHEBI:60240"/>
        <label>1</label>
    </ligand>
</feature>
<sequence length="282" mass="31873">MLIDSHAHLQFKAFDADRDEVIKRTLEGGVFCINVGTQKDTSRAAVELAEKHEGFWAAVGLHPIHTEESFHDEQEISGSGVFKSREEVFDSDFYEKLAKHPKVVAIGECGFDYYRAMPDSRKKQEDAFCSQVRLAKKIGKPIMLHCRPSQNPDKSYSDDAYLDMFRVLKEEGGNSVGGNVHFFVGSTDIAKKFLEIGFSFSFSGVITITNMYDEVVKFLPLDKILIETDSPYAAPIPYRGKRNEPPYVEEVAKRLAELHGKSFEEIAELTTQNAKKVFNLKF</sequence>
<feature type="binding site" evidence="3">
    <location>
        <position position="145"/>
    </location>
    <ligand>
        <name>a divalent metal cation</name>
        <dbReference type="ChEBI" id="CHEBI:60240"/>
        <label>2</label>
    </ligand>
</feature>
<accession>A0A1G2EXR5</accession>
<dbReference type="Proteomes" id="UP000178428">
    <property type="component" value="Unassembled WGS sequence"/>
</dbReference>
<keyword evidence="2" id="KW-0378">Hydrolase</keyword>
<evidence type="ECO:0000256" key="1">
    <source>
        <dbReference type="ARBA" id="ARBA00022723"/>
    </source>
</evidence>
<dbReference type="PIRSF" id="PIRSF005902">
    <property type="entry name" value="DNase_TatD"/>
    <property type="match status" value="1"/>
</dbReference>
<dbReference type="FunFam" id="3.20.20.140:FF:000005">
    <property type="entry name" value="TatD family hydrolase"/>
    <property type="match status" value="1"/>
</dbReference>
<dbReference type="GO" id="GO:0004536">
    <property type="term" value="F:DNA nuclease activity"/>
    <property type="evidence" value="ECO:0007669"/>
    <property type="project" value="InterPro"/>
</dbReference>
<dbReference type="GO" id="GO:0016788">
    <property type="term" value="F:hydrolase activity, acting on ester bonds"/>
    <property type="evidence" value="ECO:0007669"/>
    <property type="project" value="InterPro"/>
</dbReference>
<feature type="binding site" evidence="3">
    <location>
        <position position="108"/>
    </location>
    <ligand>
        <name>a divalent metal cation</name>
        <dbReference type="ChEBI" id="CHEBI:60240"/>
        <label>1</label>
    </ligand>
</feature>